<organism evidence="5 6">
    <name type="scientific">Nocardioides hwasunensis</name>
    <dbReference type="NCBI Taxonomy" id="397258"/>
    <lineage>
        <taxon>Bacteria</taxon>
        <taxon>Bacillati</taxon>
        <taxon>Actinomycetota</taxon>
        <taxon>Actinomycetes</taxon>
        <taxon>Propionibacteriales</taxon>
        <taxon>Nocardioidaceae</taxon>
        <taxon>Nocardioides</taxon>
    </lineage>
</organism>
<dbReference type="GO" id="GO:0003677">
    <property type="term" value="F:DNA binding"/>
    <property type="evidence" value="ECO:0007669"/>
    <property type="project" value="UniProtKB-KW"/>
</dbReference>
<dbReference type="RefSeq" id="WP_191200766.1">
    <property type="nucleotide sequence ID" value="NZ_BAAAPA010000001.1"/>
</dbReference>
<dbReference type="Proteomes" id="UP000649289">
    <property type="component" value="Unassembled WGS sequence"/>
</dbReference>
<dbReference type="PANTHER" id="PTHR30146:SF138">
    <property type="entry name" value="TRANSCRIPTIONAL REGULATORY PROTEIN"/>
    <property type="match status" value="1"/>
</dbReference>
<dbReference type="SMART" id="SM00354">
    <property type="entry name" value="HTH_LACI"/>
    <property type="match status" value="1"/>
</dbReference>
<dbReference type="InterPro" id="IPR028082">
    <property type="entry name" value="Peripla_BP_I"/>
</dbReference>
<evidence type="ECO:0000256" key="2">
    <source>
        <dbReference type="ARBA" id="ARBA00023125"/>
    </source>
</evidence>
<sequence length="341" mass="36256">MKRPATSTDVARRAGVSQSTVSLVLRGKDEGRVTAETAARVRAAARDLDYEPNAVALNLKRGRADVVALVVPTITQPYFASVLVEAEKEARGAGCDVILFDSGGDDDWTHRLARMVRSTQLDGAIVWAPTDDEVAALTSIRDRLVLVEAGSDQFTRIDLQIEHGASLVAEHLAGLGHRRVGYFAVHPARETYLRRRRALADSLGEHDGVIVETCSIESALDLDAAEQAAGAMLDAIGADDSVTAVVCDDDLLAAALVTVCAERDVAVPGRVSVVGYGDLTISRLVRPQLTTVSLPPSVGRLAMSSLLDAVRGRPRTRRTPGLVSVPVTLVERASSAAPQQL</sequence>
<name>A0ABR8MKJ6_9ACTN</name>
<dbReference type="Pfam" id="PF00356">
    <property type="entry name" value="LacI"/>
    <property type="match status" value="1"/>
</dbReference>
<evidence type="ECO:0000259" key="4">
    <source>
        <dbReference type="PROSITE" id="PS50932"/>
    </source>
</evidence>
<accession>A0ABR8MKJ6</accession>
<keyword evidence="3" id="KW-0804">Transcription</keyword>
<dbReference type="Gene3D" id="3.40.50.2300">
    <property type="match status" value="2"/>
</dbReference>
<dbReference type="SUPFAM" id="SSF53822">
    <property type="entry name" value="Periplasmic binding protein-like I"/>
    <property type="match status" value="1"/>
</dbReference>
<dbReference type="InterPro" id="IPR000843">
    <property type="entry name" value="HTH_LacI"/>
</dbReference>
<keyword evidence="6" id="KW-1185">Reference proteome</keyword>
<dbReference type="PROSITE" id="PS50932">
    <property type="entry name" value="HTH_LACI_2"/>
    <property type="match status" value="1"/>
</dbReference>
<proteinExistence type="predicted"/>
<dbReference type="CDD" id="cd06267">
    <property type="entry name" value="PBP1_LacI_sugar_binding-like"/>
    <property type="match status" value="1"/>
</dbReference>
<evidence type="ECO:0000256" key="1">
    <source>
        <dbReference type="ARBA" id="ARBA00023015"/>
    </source>
</evidence>
<protein>
    <submittedName>
        <fullName evidence="5">LacI family DNA-binding transcriptional regulator</fullName>
    </submittedName>
</protein>
<dbReference type="EMBL" id="JACXYY010000007">
    <property type="protein sequence ID" value="MBD3916458.1"/>
    <property type="molecule type" value="Genomic_DNA"/>
</dbReference>
<dbReference type="Gene3D" id="1.10.260.40">
    <property type="entry name" value="lambda repressor-like DNA-binding domains"/>
    <property type="match status" value="1"/>
</dbReference>
<evidence type="ECO:0000256" key="3">
    <source>
        <dbReference type="ARBA" id="ARBA00023163"/>
    </source>
</evidence>
<feature type="domain" description="HTH lacI-type" evidence="4">
    <location>
        <begin position="5"/>
        <end position="61"/>
    </location>
</feature>
<dbReference type="Pfam" id="PF13377">
    <property type="entry name" value="Peripla_BP_3"/>
    <property type="match status" value="1"/>
</dbReference>
<reference evidence="5 6" key="1">
    <citation type="submission" date="2020-09" db="EMBL/GenBank/DDBJ databases">
        <title>novel species in genus Nocardioides.</title>
        <authorList>
            <person name="Zhang G."/>
        </authorList>
    </citation>
    <scope>NUCLEOTIDE SEQUENCE [LARGE SCALE GENOMIC DNA]</scope>
    <source>
        <strain evidence="5 6">19197</strain>
    </source>
</reference>
<evidence type="ECO:0000313" key="6">
    <source>
        <dbReference type="Proteomes" id="UP000649289"/>
    </source>
</evidence>
<gene>
    <name evidence="5" type="ORF">IEZ25_17710</name>
</gene>
<keyword evidence="2 5" id="KW-0238">DNA-binding</keyword>
<dbReference type="SUPFAM" id="SSF47413">
    <property type="entry name" value="lambda repressor-like DNA-binding domains"/>
    <property type="match status" value="1"/>
</dbReference>
<comment type="caution">
    <text evidence="5">The sequence shown here is derived from an EMBL/GenBank/DDBJ whole genome shotgun (WGS) entry which is preliminary data.</text>
</comment>
<keyword evidence="1" id="KW-0805">Transcription regulation</keyword>
<dbReference type="InterPro" id="IPR046335">
    <property type="entry name" value="LacI/GalR-like_sensor"/>
</dbReference>
<dbReference type="PANTHER" id="PTHR30146">
    <property type="entry name" value="LACI-RELATED TRANSCRIPTIONAL REPRESSOR"/>
    <property type="match status" value="1"/>
</dbReference>
<dbReference type="CDD" id="cd01392">
    <property type="entry name" value="HTH_LacI"/>
    <property type="match status" value="1"/>
</dbReference>
<evidence type="ECO:0000313" key="5">
    <source>
        <dbReference type="EMBL" id="MBD3916458.1"/>
    </source>
</evidence>
<dbReference type="InterPro" id="IPR010982">
    <property type="entry name" value="Lambda_DNA-bd_dom_sf"/>
</dbReference>